<dbReference type="EMBL" id="LT840184">
    <property type="protein sequence ID" value="SMF90760.1"/>
    <property type="molecule type" value="Genomic_DNA"/>
</dbReference>
<evidence type="ECO:0000259" key="5">
    <source>
        <dbReference type="PROSITE" id="PS50042"/>
    </source>
</evidence>
<dbReference type="GO" id="GO:0005829">
    <property type="term" value="C:cytosol"/>
    <property type="evidence" value="ECO:0007669"/>
    <property type="project" value="TreeGrafter"/>
</dbReference>
<dbReference type="Proteomes" id="UP000192940">
    <property type="component" value="Chromosome I"/>
</dbReference>
<dbReference type="PROSITE" id="PS50042">
    <property type="entry name" value="CNMP_BINDING_3"/>
    <property type="match status" value="1"/>
</dbReference>
<organism evidence="7 8">
    <name type="scientific">Paenibacillus uliginis N3/975</name>
    <dbReference type="NCBI Taxonomy" id="1313296"/>
    <lineage>
        <taxon>Bacteria</taxon>
        <taxon>Bacillati</taxon>
        <taxon>Bacillota</taxon>
        <taxon>Bacilli</taxon>
        <taxon>Bacillales</taxon>
        <taxon>Paenibacillaceae</taxon>
        <taxon>Paenibacillus</taxon>
    </lineage>
</organism>
<dbReference type="Pfam" id="PF00027">
    <property type="entry name" value="cNMP_binding"/>
    <property type="match status" value="1"/>
</dbReference>
<proteinExistence type="predicted"/>
<feature type="domain" description="HTH crp-type" evidence="6">
    <location>
        <begin position="158"/>
        <end position="232"/>
    </location>
</feature>
<evidence type="ECO:0000259" key="6">
    <source>
        <dbReference type="PROSITE" id="PS51063"/>
    </source>
</evidence>
<protein>
    <submittedName>
        <fullName evidence="7">CRP/FNR family transcriptional regulator, anaerobic regulatory protein</fullName>
    </submittedName>
</protein>
<keyword evidence="8" id="KW-1185">Reference proteome</keyword>
<dbReference type="InterPro" id="IPR018490">
    <property type="entry name" value="cNMP-bd_dom_sf"/>
</dbReference>
<dbReference type="InterPro" id="IPR012318">
    <property type="entry name" value="HTH_CRP"/>
</dbReference>
<dbReference type="InterPro" id="IPR036390">
    <property type="entry name" value="WH_DNA-bd_sf"/>
</dbReference>
<dbReference type="SUPFAM" id="SSF51206">
    <property type="entry name" value="cAMP-binding domain-like"/>
    <property type="match status" value="1"/>
</dbReference>
<dbReference type="PROSITE" id="PS51063">
    <property type="entry name" value="HTH_CRP_2"/>
    <property type="match status" value="1"/>
</dbReference>
<evidence type="ECO:0000256" key="3">
    <source>
        <dbReference type="ARBA" id="ARBA00023159"/>
    </source>
</evidence>
<keyword evidence="1" id="KW-0805">Transcription regulation</keyword>
<dbReference type="CDD" id="cd00038">
    <property type="entry name" value="CAP_ED"/>
    <property type="match status" value="1"/>
</dbReference>
<dbReference type="InterPro" id="IPR036388">
    <property type="entry name" value="WH-like_DNA-bd_sf"/>
</dbReference>
<dbReference type="SMART" id="SM00419">
    <property type="entry name" value="HTH_CRP"/>
    <property type="match status" value="1"/>
</dbReference>
<keyword evidence="4" id="KW-0804">Transcription</keyword>
<reference evidence="7 8" key="1">
    <citation type="submission" date="2017-04" db="EMBL/GenBank/DDBJ databases">
        <authorList>
            <person name="Afonso C.L."/>
            <person name="Miller P.J."/>
            <person name="Scott M.A."/>
            <person name="Spackman E."/>
            <person name="Goraichik I."/>
            <person name="Dimitrov K.M."/>
            <person name="Suarez D.L."/>
            <person name="Swayne D.E."/>
        </authorList>
    </citation>
    <scope>NUCLEOTIDE SEQUENCE [LARGE SCALE GENOMIC DNA]</scope>
    <source>
        <strain evidence="7 8">N3/975</strain>
    </source>
</reference>
<evidence type="ECO:0000313" key="7">
    <source>
        <dbReference type="EMBL" id="SMF90760.1"/>
    </source>
</evidence>
<evidence type="ECO:0000256" key="4">
    <source>
        <dbReference type="ARBA" id="ARBA00023163"/>
    </source>
</evidence>
<dbReference type="PANTHER" id="PTHR24567:SF28">
    <property type="entry name" value="LISTERIOLYSIN REGULATORY PROTEIN"/>
    <property type="match status" value="1"/>
</dbReference>
<accession>A0A1X7HPS0</accession>
<dbReference type="SUPFAM" id="SSF46785">
    <property type="entry name" value="Winged helix' DNA-binding domain"/>
    <property type="match status" value="1"/>
</dbReference>
<dbReference type="AlphaFoldDB" id="A0A1X7HPS0"/>
<dbReference type="STRING" id="1313296.SAMN05661091_5220"/>
<keyword evidence="2" id="KW-0238">DNA-binding</keyword>
<dbReference type="RefSeq" id="WP_208915865.1">
    <property type="nucleotide sequence ID" value="NZ_LT840184.1"/>
</dbReference>
<dbReference type="Pfam" id="PF13545">
    <property type="entry name" value="HTH_Crp_2"/>
    <property type="match status" value="1"/>
</dbReference>
<evidence type="ECO:0000313" key="8">
    <source>
        <dbReference type="Proteomes" id="UP000192940"/>
    </source>
</evidence>
<keyword evidence="3" id="KW-0010">Activator</keyword>
<evidence type="ECO:0000256" key="2">
    <source>
        <dbReference type="ARBA" id="ARBA00023125"/>
    </source>
</evidence>
<evidence type="ECO:0000256" key="1">
    <source>
        <dbReference type="ARBA" id="ARBA00023015"/>
    </source>
</evidence>
<dbReference type="Gene3D" id="1.10.10.10">
    <property type="entry name" value="Winged helix-like DNA-binding domain superfamily/Winged helix DNA-binding domain"/>
    <property type="match status" value="1"/>
</dbReference>
<dbReference type="GO" id="GO:0003677">
    <property type="term" value="F:DNA binding"/>
    <property type="evidence" value="ECO:0007669"/>
    <property type="project" value="UniProtKB-KW"/>
</dbReference>
<dbReference type="PRINTS" id="PR00034">
    <property type="entry name" value="HTHCRP"/>
</dbReference>
<dbReference type="InterPro" id="IPR014710">
    <property type="entry name" value="RmlC-like_jellyroll"/>
</dbReference>
<feature type="domain" description="Cyclic nucleotide-binding" evidence="5">
    <location>
        <begin position="23"/>
        <end position="144"/>
    </location>
</feature>
<dbReference type="CDD" id="cd00092">
    <property type="entry name" value="HTH_CRP"/>
    <property type="match status" value="1"/>
</dbReference>
<dbReference type="Gene3D" id="2.60.120.10">
    <property type="entry name" value="Jelly Rolls"/>
    <property type="match status" value="1"/>
</dbReference>
<dbReference type="PANTHER" id="PTHR24567">
    <property type="entry name" value="CRP FAMILY TRANSCRIPTIONAL REGULATORY PROTEIN"/>
    <property type="match status" value="1"/>
</dbReference>
<dbReference type="InterPro" id="IPR000595">
    <property type="entry name" value="cNMP-bd_dom"/>
</dbReference>
<name>A0A1X7HPS0_9BACL</name>
<dbReference type="GO" id="GO:0003700">
    <property type="term" value="F:DNA-binding transcription factor activity"/>
    <property type="evidence" value="ECO:0007669"/>
    <property type="project" value="TreeGrafter"/>
</dbReference>
<dbReference type="SMART" id="SM00100">
    <property type="entry name" value="cNMP"/>
    <property type="match status" value="1"/>
</dbReference>
<sequence>MKEHNCNHDNHKMIEPCPKKVPIFKELSDEEILKVAKMTKHIHFKKGQALLHEGEKSDKLFIVNKGQVKVSKFTVNGKEQILYILTTGEFFGELHLFNHDEVNNFSVYAIEDTVICLLTKDDIDRIMEANPEIALKLLRAVTKRLAHIENLAQNLATNDAEVRIVQMILEFCQKFGMKKNEGILIELPITREEVASYVGVARETVSRKFSKFEDLGLITLSGNKQIFVKNQLALREYLHLI</sequence>
<gene>
    <name evidence="7" type="ORF">SAMN05661091_5220</name>
</gene>
<dbReference type="InterPro" id="IPR050397">
    <property type="entry name" value="Env_Response_Regulators"/>
</dbReference>